<reference evidence="9 10" key="1">
    <citation type="submission" date="2018-06" db="EMBL/GenBank/DDBJ databases">
        <title>Genome sequencing of Oceanotoga sp. sy52.</title>
        <authorList>
            <person name="Mori K."/>
        </authorList>
    </citation>
    <scope>NUCLEOTIDE SEQUENCE [LARGE SCALE GENOMIC DNA]</scope>
    <source>
        <strain evidence="10">sy52</strain>
    </source>
</reference>
<proteinExistence type="inferred from homology"/>
<dbReference type="AlphaFoldDB" id="A0A7G1G4I3"/>
<keyword evidence="2 7" id="KW-0813">Transport</keyword>
<evidence type="ECO:0000256" key="7">
    <source>
        <dbReference type="RuleBase" id="RU363032"/>
    </source>
</evidence>
<dbReference type="GO" id="GO:0055085">
    <property type="term" value="P:transmembrane transport"/>
    <property type="evidence" value="ECO:0007669"/>
    <property type="project" value="InterPro"/>
</dbReference>
<dbReference type="SUPFAM" id="SSF160964">
    <property type="entry name" value="MalF N-terminal region-like"/>
    <property type="match status" value="1"/>
</dbReference>
<feature type="transmembrane region" description="Helical" evidence="7">
    <location>
        <begin position="160"/>
        <end position="178"/>
    </location>
</feature>
<dbReference type="KEGG" id="ocy:OSSY52_14220"/>
<dbReference type="SUPFAM" id="SSF161098">
    <property type="entry name" value="MetI-like"/>
    <property type="match status" value="1"/>
</dbReference>
<dbReference type="InterPro" id="IPR000515">
    <property type="entry name" value="MetI-like"/>
</dbReference>
<evidence type="ECO:0000256" key="1">
    <source>
        <dbReference type="ARBA" id="ARBA00004651"/>
    </source>
</evidence>
<feature type="transmembrane region" description="Helical" evidence="7">
    <location>
        <begin position="45"/>
        <end position="69"/>
    </location>
</feature>
<evidence type="ECO:0000313" key="9">
    <source>
        <dbReference type="EMBL" id="BBE31281.1"/>
    </source>
</evidence>
<evidence type="ECO:0000256" key="5">
    <source>
        <dbReference type="ARBA" id="ARBA00022989"/>
    </source>
</evidence>
<comment type="subcellular location">
    <subcellularLocation>
        <location evidence="1 7">Cell membrane</location>
        <topology evidence="1 7">Multi-pass membrane protein</topology>
    </subcellularLocation>
</comment>
<comment type="similarity">
    <text evidence="7">Belongs to the binding-protein-dependent transport system permease family.</text>
</comment>
<dbReference type="EMBL" id="AP018712">
    <property type="protein sequence ID" value="BBE31281.1"/>
    <property type="molecule type" value="Genomic_DNA"/>
</dbReference>
<protein>
    <submittedName>
        <fullName evidence="9">Sugar ABC transporter permease</fullName>
    </submittedName>
</protein>
<feature type="transmembrane region" description="Helical" evidence="7">
    <location>
        <begin position="103"/>
        <end position="125"/>
    </location>
</feature>
<feature type="transmembrane region" description="Helical" evidence="7">
    <location>
        <begin position="390"/>
        <end position="412"/>
    </location>
</feature>
<organism evidence="9 10">
    <name type="scientific">Tepiditoga spiralis</name>
    <dbReference type="NCBI Taxonomy" id="2108365"/>
    <lineage>
        <taxon>Bacteria</taxon>
        <taxon>Thermotogati</taxon>
        <taxon>Thermotogota</taxon>
        <taxon>Thermotogae</taxon>
        <taxon>Petrotogales</taxon>
        <taxon>Petrotogaceae</taxon>
        <taxon>Tepiditoga</taxon>
    </lineage>
</organism>
<evidence type="ECO:0000256" key="4">
    <source>
        <dbReference type="ARBA" id="ARBA00022692"/>
    </source>
</evidence>
<keyword evidence="3" id="KW-1003">Cell membrane</keyword>
<feature type="transmembrane region" description="Helical" evidence="7">
    <location>
        <begin position="314"/>
        <end position="334"/>
    </location>
</feature>
<evidence type="ECO:0000256" key="2">
    <source>
        <dbReference type="ARBA" id="ARBA00022448"/>
    </source>
</evidence>
<dbReference type="Proteomes" id="UP000516361">
    <property type="component" value="Chromosome"/>
</dbReference>
<dbReference type="PANTHER" id="PTHR30193">
    <property type="entry name" value="ABC TRANSPORTER PERMEASE PROTEIN"/>
    <property type="match status" value="1"/>
</dbReference>
<evidence type="ECO:0000256" key="6">
    <source>
        <dbReference type="ARBA" id="ARBA00023136"/>
    </source>
</evidence>
<keyword evidence="4 7" id="KW-0812">Transmembrane</keyword>
<keyword evidence="10" id="KW-1185">Reference proteome</keyword>
<dbReference type="PANTHER" id="PTHR30193:SF37">
    <property type="entry name" value="INNER MEMBRANE ABC TRANSPORTER PERMEASE PROTEIN YCJO"/>
    <property type="match status" value="1"/>
</dbReference>
<dbReference type="CDD" id="cd06261">
    <property type="entry name" value="TM_PBP2"/>
    <property type="match status" value="1"/>
</dbReference>
<feature type="transmembrane region" description="Helical" evidence="7">
    <location>
        <begin position="232"/>
        <end position="253"/>
    </location>
</feature>
<dbReference type="InterPro" id="IPR035906">
    <property type="entry name" value="MetI-like_sf"/>
</dbReference>
<dbReference type="Pfam" id="PF00528">
    <property type="entry name" value="BPD_transp_1"/>
    <property type="match status" value="1"/>
</dbReference>
<dbReference type="GO" id="GO:0005886">
    <property type="term" value="C:plasma membrane"/>
    <property type="evidence" value="ECO:0007669"/>
    <property type="project" value="UniProtKB-SubCell"/>
</dbReference>
<feature type="transmembrane region" description="Helical" evidence="7">
    <location>
        <begin position="137"/>
        <end position="154"/>
    </location>
</feature>
<evidence type="ECO:0000313" key="10">
    <source>
        <dbReference type="Proteomes" id="UP000516361"/>
    </source>
</evidence>
<evidence type="ECO:0000259" key="8">
    <source>
        <dbReference type="PROSITE" id="PS50928"/>
    </source>
</evidence>
<accession>A0A7G1G4I3</accession>
<feature type="transmembrane region" description="Helical" evidence="7">
    <location>
        <begin position="190"/>
        <end position="212"/>
    </location>
</feature>
<dbReference type="InterPro" id="IPR051393">
    <property type="entry name" value="ABC_transporter_permease"/>
</dbReference>
<sequence length="454" mass="52378">MGIPAEWTILIVTLSIAFLLFLTQKVSKKVLSRGKYRKVKESTEAYLYLLPSMVVLAIFVFWPVIYSFILSFYKWDFQNQANPIFIGLKNYTKLFTLKHSIDISFNTAFFNTLLVLMTYIFLMHWIFDIKKIKENTYRKMIISMSLLGIIGVFLSNLLFIAAVIISLIMVFLYTYLSAKKFAYNTNDKLMGRLILFAIVYTISVKIGVVEIINFLNAAKEESDFIKSIWNTSYYVLLSTPITIFLALLIALLLNRKLFGKTVFRTIYFIPFVTSVVAVSLVWQWIFNDNGLLNYILGFFGLQKTLWLKDAKYTIPTVAIISIWKLVGYYSVIFLSGLQNIDKSYYEAAEVDGANTWHQFKFITWPLLSPTTFFILIVSMIGAFKVFSEIFVLYSGMPGPYNNSGLTVVYYIYDKFYSEQRMGEASAAAYVLFGIILMFTFIQIKAGKNKVHYDN</sequence>
<name>A0A7G1G4I3_9BACT</name>
<feature type="transmembrane region" description="Helical" evidence="7">
    <location>
        <begin position="424"/>
        <end position="443"/>
    </location>
</feature>
<dbReference type="Gene3D" id="1.10.3720.10">
    <property type="entry name" value="MetI-like"/>
    <property type="match status" value="2"/>
</dbReference>
<keyword evidence="6 7" id="KW-0472">Membrane</keyword>
<feature type="transmembrane region" description="Helical" evidence="7">
    <location>
        <begin position="265"/>
        <end position="285"/>
    </location>
</feature>
<feature type="transmembrane region" description="Helical" evidence="7">
    <location>
        <begin position="361"/>
        <end position="383"/>
    </location>
</feature>
<feature type="domain" description="ABC transmembrane type-1" evidence="8">
    <location>
        <begin position="228"/>
        <end position="442"/>
    </location>
</feature>
<keyword evidence="5 7" id="KW-1133">Transmembrane helix</keyword>
<dbReference type="PROSITE" id="PS50928">
    <property type="entry name" value="ABC_TM1"/>
    <property type="match status" value="1"/>
</dbReference>
<feature type="transmembrane region" description="Helical" evidence="7">
    <location>
        <begin position="6"/>
        <end position="24"/>
    </location>
</feature>
<dbReference type="InParanoid" id="A0A7G1G4I3"/>
<dbReference type="RefSeq" id="WP_190613718.1">
    <property type="nucleotide sequence ID" value="NZ_AP018712.1"/>
</dbReference>
<evidence type="ECO:0000256" key="3">
    <source>
        <dbReference type="ARBA" id="ARBA00022475"/>
    </source>
</evidence>
<gene>
    <name evidence="9" type="ORF">OSSY52_14220</name>
</gene>